<reference evidence="2 3" key="1">
    <citation type="submission" date="2018-06" db="EMBL/GenBank/DDBJ databases">
        <authorList>
            <consortium name="IHU Genomes"/>
        </authorList>
    </citation>
    <scope>NUCLEOTIDE SEQUENCE [LARGE SCALE GENOMIC DNA]</scope>
    <source>
        <strain evidence="2 3">NEC25</strain>
    </source>
</reference>
<proteinExistence type="predicted"/>
<name>A0A650MI37_9CLOT</name>
<reference evidence="1" key="2">
    <citation type="submission" date="2021-10" db="EMBL/GenBank/DDBJ databases">
        <authorList>
            <person name="Mesa V."/>
        </authorList>
    </citation>
    <scope>NUCLEOTIDE SEQUENCE</scope>
    <source>
        <strain evidence="1">CC3_PB</strain>
    </source>
</reference>
<dbReference type="Proteomes" id="UP000789738">
    <property type="component" value="Unassembled WGS sequence"/>
</dbReference>
<dbReference type="EMBL" id="CAKJVE010000004">
    <property type="protein sequence ID" value="CAG9706842.1"/>
    <property type="molecule type" value="Genomic_DNA"/>
</dbReference>
<organism evidence="2 3">
    <name type="scientific">Clostridium neonatale</name>
    <dbReference type="NCBI Taxonomy" id="137838"/>
    <lineage>
        <taxon>Bacteria</taxon>
        <taxon>Bacillati</taxon>
        <taxon>Bacillota</taxon>
        <taxon>Clostridia</taxon>
        <taxon>Eubacteriales</taxon>
        <taxon>Clostridiaceae</taxon>
        <taxon>Clostridium</taxon>
    </lineage>
</organism>
<protein>
    <submittedName>
        <fullName evidence="2">Uncharacterized protein</fullName>
    </submittedName>
</protein>
<dbReference type="EMBL" id="UWJD01000002">
    <property type="protein sequence ID" value="VCT84989.1"/>
    <property type="molecule type" value="Genomic_DNA"/>
</dbReference>
<accession>A0A650MI37</accession>
<gene>
    <name evidence="1" type="ORF">CNEO_42685</name>
    <name evidence="2" type="ORF">CNEONATNEC25_02590</name>
</gene>
<evidence type="ECO:0000313" key="1">
    <source>
        <dbReference type="EMBL" id="CAG9706842.1"/>
    </source>
</evidence>
<evidence type="ECO:0000313" key="2">
    <source>
        <dbReference type="EMBL" id="VCT84989.1"/>
    </source>
</evidence>
<dbReference type="AlphaFoldDB" id="A0A650MI37"/>
<evidence type="ECO:0000313" key="3">
    <source>
        <dbReference type="Proteomes" id="UP000431451"/>
    </source>
</evidence>
<dbReference type="Proteomes" id="UP000431451">
    <property type="component" value="Unassembled WGS sequence"/>
</dbReference>
<sequence>MKELWGDMIHIFSDNKKYDKKIKKSQKLSDYNEAILSLFMEQEIIEGAGLFS</sequence>